<dbReference type="Gene3D" id="3.40.1010.10">
    <property type="entry name" value="Cobalt-precorrin-4 Transmethylase, Domain 1"/>
    <property type="match status" value="1"/>
</dbReference>
<keyword evidence="2" id="KW-0169">Cobalamin biosynthesis</keyword>
<evidence type="ECO:0000256" key="5">
    <source>
        <dbReference type="ARBA" id="ARBA00022691"/>
    </source>
</evidence>
<dbReference type="NCBIfam" id="TIGR01466">
    <property type="entry name" value="cobJ_cbiH"/>
    <property type="match status" value="1"/>
</dbReference>
<keyword evidence="3 7" id="KW-0489">Methyltransferase</keyword>
<accession>D4H1Y7</accession>
<evidence type="ECO:0000313" key="8">
    <source>
        <dbReference type="Proteomes" id="UP000002012"/>
    </source>
</evidence>
<gene>
    <name evidence="7" type="ordered locus">Dacet_0159</name>
</gene>
<dbReference type="InterPro" id="IPR000878">
    <property type="entry name" value="4pyrrol_Mease"/>
</dbReference>
<evidence type="ECO:0000256" key="2">
    <source>
        <dbReference type="ARBA" id="ARBA00022573"/>
    </source>
</evidence>
<feature type="domain" description="Tetrapyrrole methylase" evidence="6">
    <location>
        <begin position="6"/>
        <end position="210"/>
    </location>
</feature>
<comment type="pathway">
    <text evidence="1">Cofactor biosynthesis; adenosylcobalamin biosynthesis.</text>
</comment>
<dbReference type="Proteomes" id="UP000002012">
    <property type="component" value="Chromosome"/>
</dbReference>
<dbReference type="PaxDb" id="522772-Dacet_0159"/>
<evidence type="ECO:0000256" key="1">
    <source>
        <dbReference type="ARBA" id="ARBA00004953"/>
    </source>
</evidence>
<dbReference type="EC" id="2.1.1.131" evidence="7"/>
<dbReference type="GO" id="GO:0030789">
    <property type="term" value="F:precorrin-3B C17-methyltransferase activity"/>
    <property type="evidence" value="ECO:0007669"/>
    <property type="project" value="UniProtKB-EC"/>
</dbReference>
<dbReference type="InterPro" id="IPR006363">
    <property type="entry name" value="Cbl_synth_CobJ/CibH_dom"/>
</dbReference>
<dbReference type="InterPro" id="IPR035996">
    <property type="entry name" value="4pyrrol_Methylase_sf"/>
</dbReference>
<dbReference type="STRING" id="522772.Dacet_0159"/>
<keyword evidence="8" id="KW-1185">Reference proteome</keyword>
<dbReference type="Gene3D" id="3.30.950.10">
    <property type="entry name" value="Methyltransferase, Cobalt-precorrin-4 Transmethylase, Domain 2"/>
    <property type="match status" value="1"/>
</dbReference>
<dbReference type="InterPro" id="IPR014776">
    <property type="entry name" value="4pyrrole_Mease_sub2"/>
</dbReference>
<dbReference type="AlphaFoldDB" id="D4H1Y7"/>
<evidence type="ECO:0000256" key="3">
    <source>
        <dbReference type="ARBA" id="ARBA00022603"/>
    </source>
</evidence>
<dbReference type="UniPathway" id="UPA00148"/>
<evidence type="ECO:0000259" key="6">
    <source>
        <dbReference type="Pfam" id="PF00590"/>
    </source>
</evidence>
<keyword evidence="5" id="KW-0949">S-adenosyl-L-methionine</keyword>
<dbReference type="CDD" id="cd11646">
    <property type="entry name" value="Precorrin_3B_C17_MT"/>
    <property type="match status" value="1"/>
</dbReference>
<organism evidence="7 8">
    <name type="scientific">Denitrovibrio acetiphilus (strain DSM 12809 / NBRC 114555 / N2460)</name>
    <dbReference type="NCBI Taxonomy" id="522772"/>
    <lineage>
        <taxon>Bacteria</taxon>
        <taxon>Pseudomonadati</taxon>
        <taxon>Deferribacterota</taxon>
        <taxon>Deferribacteres</taxon>
        <taxon>Deferribacterales</taxon>
        <taxon>Geovibrionaceae</taxon>
        <taxon>Denitrovibrio</taxon>
    </lineage>
</organism>
<dbReference type="PANTHER" id="PTHR47036:SF1">
    <property type="entry name" value="COBALT-FACTOR III C(17)-METHYLTRANSFERASE-RELATED"/>
    <property type="match status" value="1"/>
</dbReference>
<dbReference type="EMBL" id="CP001968">
    <property type="protein sequence ID" value="ADD66964.1"/>
    <property type="molecule type" value="Genomic_DNA"/>
</dbReference>
<dbReference type="GO" id="GO:0032259">
    <property type="term" value="P:methylation"/>
    <property type="evidence" value="ECO:0007669"/>
    <property type="project" value="UniProtKB-KW"/>
</dbReference>
<dbReference type="Pfam" id="PF00590">
    <property type="entry name" value="TP_methylase"/>
    <property type="match status" value="1"/>
</dbReference>
<proteinExistence type="predicted"/>
<dbReference type="InParanoid" id="D4H1Y7"/>
<reference evidence="7 8" key="1">
    <citation type="journal article" date="2010" name="Stand. Genomic Sci.">
        <title>Complete genome sequence of Denitrovibrio acetiphilus type strain (N2460).</title>
        <authorList>
            <person name="Kiss H."/>
            <person name="Lang E."/>
            <person name="Lapidus A."/>
            <person name="Copeland A."/>
            <person name="Nolan M."/>
            <person name="Glavina Del Rio T."/>
            <person name="Chen F."/>
            <person name="Lucas S."/>
            <person name="Tice H."/>
            <person name="Cheng J.F."/>
            <person name="Han C."/>
            <person name="Goodwin L."/>
            <person name="Pitluck S."/>
            <person name="Liolios K."/>
            <person name="Pati A."/>
            <person name="Ivanova N."/>
            <person name="Mavromatis K."/>
            <person name="Chen A."/>
            <person name="Palaniappan K."/>
            <person name="Land M."/>
            <person name="Hauser L."/>
            <person name="Chang Y.J."/>
            <person name="Jeffries C.D."/>
            <person name="Detter J.C."/>
            <person name="Brettin T."/>
            <person name="Spring S."/>
            <person name="Rohde M."/>
            <person name="Goker M."/>
            <person name="Woyke T."/>
            <person name="Bristow J."/>
            <person name="Eisen J.A."/>
            <person name="Markowitz V."/>
            <person name="Hugenholtz P."/>
            <person name="Kyrpides N.C."/>
            <person name="Klenk H.P."/>
        </authorList>
    </citation>
    <scope>NUCLEOTIDE SEQUENCE [LARGE SCALE GENOMIC DNA]</scope>
    <source>
        <strain evidence="8">DSM 12809 / NBRC 114555 / N2460</strain>
    </source>
</reference>
<sequence>MENRGKLYVIGNGPGDISLTAPKAADVIKNADLICGYKPYVEQITPLINARTEVFTNGMTGEMERVQVALEHCAKGLKVALVCGGDASLYSMASLVFELSEDVDAIEIIPGITSALSASAKLGAPVSDDMVILSMSDLLTPWELIRKRIDAVNIGDFVCAIYNPRSRKRTTQLPYAVEKFMTARGDLPCGWVKNCDREDEQICVTTLRQLDFEQIDMSTVVIVGSTKTFIKSGKMVSPRGYTEKYST</sequence>
<name>D4H1Y7_DENA2</name>
<dbReference type="eggNOG" id="COG1010">
    <property type="taxonomic scope" value="Bacteria"/>
</dbReference>
<dbReference type="RefSeq" id="WP_013009512.1">
    <property type="nucleotide sequence ID" value="NC_013943.1"/>
</dbReference>
<dbReference type="InterPro" id="IPR051810">
    <property type="entry name" value="Precorrin_MeTrfase"/>
</dbReference>
<evidence type="ECO:0000256" key="4">
    <source>
        <dbReference type="ARBA" id="ARBA00022679"/>
    </source>
</evidence>
<keyword evidence="4 7" id="KW-0808">Transferase</keyword>
<dbReference type="InterPro" id="IPR014777">
    <property type="entry name" value="4pyrrole_Mease_sub1"/>
</dbReference>
<dbReference type="KEGG" id="dap:Dacet_0159"/>
<dbReference type="HOGENOM" id="CLU_047948_2_0_0"/>
<dbReference type="PANTHER" id="PTHR47036">
    <property type="entry name" value="COBALT-FACTOR III C(17)-METHYLTRANSFERASE-RELATED"/>
    <property type="match status" value="1"/>
</dbReference>
<dbReference type="GO" id="GO:0009236">
    <property type="term" value="P:cobalamin biosynthetic process"/>
    <property type="evidence" value="ECO:0007669"/>
    <property type="project" value="UniProtKB-UniPathway"/>
</dbReference>
<protein>
    <submittedName>
        <fullName evidence="7">Precorrin-3B C17-methyltransferase</fullName>
        <ecNumber evidence="7">2.1.1.131</ecNumber>
    </submittedName>
</protein>
<dbReference type="SUPFAM" id="SSF53790">
    <property type="entry name" value="Tetrapyrrole methylase"/>
    <property type="match status" value="1"/>
</dbReference>
<evidence type="ECO:0000313" key="7">
    <source>
        <dbReference type="EMBL" id="ADD66964.1"/>
    </source>
</evidence>